<organism evidence="1 2">
    <name type="scientific">Ranitomeya imitator</name>
    <name type="common">mimic poison frog</name>
    <dbReference type="NCBI Taxonomy" id="111125"/>
    <lineage>
        <taxon>Eukaryota</taxon>
        <taxon>Metazoa</taxon>
        <taxon>Chordata</taxon>
        <taxon>Craniata</taxon>
        <taxon>Vertebrata</taxon>
        <taxon>Euteleostomi</taxon>
        <taxon>Amphibia</taxon>
        <taxon>Batrachia</taxon>
        <taxon>Anura</taxon>
        <taxon>Neobatrachia</taxon>
        <taxon>Hyloidea</taxon>
        <taxon>Dendrobatidae</taxon>
        <taxon>Dendrobatinae</taxon>
        <taxon>Ranitomeya</taxon>
    </lineage>
</organism>
<protein>
    <submittedName>
        <fullName evidence="1">Uncharacterized protein</fullName>
    </submittedName>
</protein>
<reference evidence="1" key="1">
    <citation type="submission" date="2023-07" db="EMBL/GenBank/DDBJ databases">
        <authorList>
            <person name="Stuckert A."/>
        </authorList>
    </citation>
    <scope>NUCLEOTIDE SEQUENCE</scope>
</reference>
<proteinExistence type="predicted"/>
<sequence>GLETSLNDNPYNIKLTNGYLTTDVYRKSTAVNSLFHASSAHHPQTTRVILVGQFFSMRRICSESKFQNQAGVLTRQLQQRGYNHKDIRKGYRRAAGTQRGQLLTKRKVSHLQDEPIRLITTFNSRWTDVMAILRRHWSILTADEDLSRYLPANPSVTWRRSKNLKDLLTRSHYVAPQKSYFSTRAGPVWGSFQCCDCSACQYMDRAFTFDNSGMTRAYKITHHISCTTDMVIHYAYCPCKLIYVRMTTRQLRLRILEHARDIKNAAMAHDLSILKTIPKHFRIHHNSNPKTLRVKGIDRVQLGICGGDYRKEFLKRETKWMVCLDTVAPKGLNEALSFKSFL</sequence>
<gene>
    <name evidence="1" type="ORF">RIMI_LOCUS17849913</name>
</gene>
<name>A0ABN9MCD4_9NEOB</name>
<dbReference type="PANTHER" id="PTHR21301:SF13">
    <property type="match status" value="1"/>
</dbReference>
<evidence type="ECO:0000313" key="1">
    <source>
        <dbReference type="EMBL" id="CAJ0961660.1"/>
    </source>
</evidence>
<dbReference type="EMBL" id="CAUEEQ010053084">
    <property type="protein sequence ID" value="CAJ0961660.1"/>
    <property type="molecule type" value="Genomic_DNA"/>
</dbReference>
<dbReference type="PANTHER" id="PTHR21301">
    <property type="entry name" value="REVERSE TRANSCRIPTASE"/>
    <property type="match status" value="1"/>
</dbReference>
<accession>A0ABN9MCD4</accession>
<dbReference type="Proteomes" id="UP001176940">
    <property type="component" value="Unassembled WGS sequence"/>
</dbReference>
<comment type="caution">
    <text evidence="1">The sequence shown here is derived from an EMBL/GenBank/DDBJ whole genome shotgun (WGS) entry which is preliminary data.</text>
</comment>
<feature type="non-terminal residue" evidence="1">
    <location>
        <position position="1"/>
    </location>
</feature>
<evidence type="ECO:0000313" key="2">
    <source>
        <dbReference type="Proteomes" id="UP001176940"/>
    </source>
</evidence>
<keyword evidence="2" id="KW-1185">Reference proteome</keyword>